<name>A0ABP9NJH9_9PSEU</name>
<evidence type="ECO:0000259" key="8">
    <source>
        <dbReference type="PROSITE" id="PS50893"/>
    </source>
</evidence>
<keyword evidence="2" id="KW-1003">Cell membrane</keyword>
<feature type="domain" description="ABC transporter" evidence="8">
    <location>
        <begin position="21"/>
        <end position="251"/>
    </location>
</feature>
<dbReference type="InterPro" id="IPR013611">
    <property type="entry name" value="Transp-assoc_OB_typ2"/>
</dbReference>
<keyword evidence="10" id="KW-1185">Reference proteome</keyword>
<dbReference type="SUPFAM" id="SSF50331">
    <property type="entry name" value="MOP-like"/>
    <property type="match status" value="1"/>
</dbReference>
<dbReference type="InterPro" id="IPR003439">
    <property type="entry name" value="ABC_transporter-like_ATP-bd"/>
</dbReference>
<dbReference type="InterPro" id="IPR027417">
    <property type="entry name" value="P-loop_NTPase"/>
</dbReference>
<evidence type="ECO:0000256" key="7">
    <source>
        <dbReference type="ARBA" id="ARBA00023136"/>
    </source>
</evidence>
<dbReference type="SMART" id="SM00382">
    <property type="entry name" value="AAA"/>
    <property type="match status" value="1"/>
</dbReference>
<keyword evidence="3" id="KW-0997">Cell inner membrane</keyword>
<dbReference type="InterPro" id="IPR050093">
    <property type="entry name" value="ABC_SmlMolc_Importer"/>
</dbReference>
<dbReference type="Proteomes" id="UP001500804">
    <property type="component" value="Unassembled WGS sequence"/>
</dbReference>
<reference evidence="10" key="1">
    <citation type="journal article" date="2019" name="Int. J. Syst. Evol. Microbiol.">
        <title>The Global Catalogue of Microorganisms (GCM) 10K type strain sequencing project: providing services to taxonomists for standard genome sequencing and annotation.</title>
        <authorList>
            <consortium name="The Broad Institute Genomics Platform"/>
            <consortium name="The Broad Institute Genome Sequencing Center for Infectious Disease"/>
            <person name="Wu L."/>
            <person name="Ma J."/>
        </authorList>
    </citation>
    <scope>NUCLEOTIDE SEQUENCE [LARGE SCALE GENOMIC DNA]</scope>
    <source>
        <strain evidence="10">JCM 18302</strain>
    </source>
</reference>
<organism evidence="9 10">
    <name type="scientific">Pseudonocardia adelaidensis</name>
    <dbReference type="NCBI Taxonomy" id="648754"/>
    <lineage>
        <taxon>Bacteria</taxon>
        <taxon>Bacillati</taxon>
        <taxon>Actinomycetota</taxon>
        <taxon>Actinomycetes</taxon>
        <taxon>Pseudonocardiales</taxon>
        <taxon>Pseudonocardiaceae</taxon>
        <taxon>Pseudonocardia</taxon>
    </lineage>
</organism>
<dbReference type="Pfam" id="PF08402">
    <property type="entry name" value="TOBE_2"/>
    <property type="match status" value="1"/>
</dbReference>
<protein>
    <submittedName>
        <fullName evidence="9">ABC transporter ATP-binding protein</fullName>
    </submittedName>
</protein>
<keyword evidence="1" id="KW-0813">Transport</keyword>
<evidence type="ECO:0000256" key="4">
    <source>
        <dbReference type="ARBA" id="ARBA00022741"/>
    </source>
</evidence>
<dbReference type="Pfam" id="PF00005">
    <property type="entry name" value="ABC_tran"/>
    <property type="match status" value="1"/>
</dbReference>
<keyword evidence="4" id="KW-0547">Nucleotide-binding</keyword>
<evidence type="ECO:0000313" key="10">
    <source>
        <dbReference type="Proteomes" id="UP001500804"/>
    </source>
</evidence>
<dbReference type="InterPro" id="IPR017871">
    <property type="entry name" value="ABC_transporter-like_CS"/>
</dbReference>
<dbReference type="EMBL" id="BAABJO010000005">
    <property type="protein sequence ID" value="GAA5115821.1"/>
    <property type="molecule type" value="Genomic_DNA"/>
</dbReference>
<evidence type="ECO:0000256" key="6">
    <source>
        <dbReference type="ARBA" id="ARBA00022967"/>
    </source>
</evidence>
<keyword evidence="6" id="KW-1278">Translocase</keyword>
<dbReference type="Gene3D" id="2.40.50.100">
    <property type="match status" value="1"/>
</dbReference>
<dbReference type="InterPro" id="IPR008995">
    <property type="entry name" value="Mo/tungstate-bd_C_term_dom"/>
</dbReference>
<evidence type="ECO:0000313" key="9">
    <source>
        <dbReference type="EMBL" id="GAA5115821.1"/>
    </source>
</evidence>
<comment type="caution">
    <text evidence="9">The sequence shown here is derived from an EMBL/GenBank/DDBJ whole genome shotgun (WGS) entry which is preliminary data.</text>
</comment>
<sequence>MTATTGSVTGAPVGAPARGRLTLGGIRKTLGGREVVRGIDLQTEPGEFLTLLGPSGCGKTTTLNIVAGHLLPDAGSVQVDGRELTTVPANRRAMGMVFQSYALFPHMTVADNVGFGLRMRRTAAAERRRKVTEALEMVGLDGMEGRHPRQLSGGQQQRAALARALVVEPDLLLLDEPFSNLDAQLRVRLRDEVVALQRRIGTTAILVTHDQEEALAVSDRIAVMNEGTIHQIADPQTVYLRPATDFVATFVGEVNVLDGVATAGGCRLPDGHVIAATAVGAAPADGAPARVYVRPEAVQFGTDGIAGRVTSTRFLGTRVRCHVETAAGQLEVTVPFAAAVPGTGEEVRCTWPSQHASLVARSG</sequence>
<dbReference type="Gene3D" id="3.40.50.300">
    <property type="entry name" value="P-loop containing nucleotide triphosphate hydrolases"/>
    <property type="match status" value="1"/>
</dbReference>
<gene>
    <name evidence="9" type="ORF">GCM10023320_15150</name>
</gene>
<dbReference type="PROSITE" id="PS50893">
    <property type="entry name" value="ABC_TRANSPORTER_2"/>
    <property type="match status" value="1"/>
</dbReference>
<keyword evidence="7" id="KW-0472">Membrane</keyword>
<dbReference type="PANTHER" id="PTHR42781:SF1">
    <property type="entry name" value="THIAMINE IMPORT ATP-BINDING PROTEIN THIQ"/>
    <property type="match status" value="1"/>
</dbReference>
<evidence type="ECO:0000256" key="5">
    <source>
        <dbReference type="ARBA" id="ARBA00022840"/>
    </source>
</evidence>
<accession>A0ABP9NJH9</accession>
<dbReference type="GO" id="GO:0005524">
    <property type="term" value="F:ATP binding"/>
    <property type="evidence" value="ECO:0007669"/>
    <property type="project" value="UniProtKB-KW"/>
</dbReference>
<dbReference type="PROSITE" id="PS00211">
    <property type="entry name" value="ABC_TRANSPORTER_1"/>
    <property type="match status" value="1"/>
</dbReference>
<evidence type="ECO:0000256" key="2">
    <source>
        <dbReference type="ARBA" id="ARBA00022475"/>
    </source>
</evidence>
<keyword evidence="5 9" id="KW-0067">ATP-binding</keyword>
<evidence type="ECO:0000256" key="3">
    <source>
        <dbReference type="ARBA" id="ARBA00022519"/>
    </source>
</evidence>
<proteinExistence type="predicted"/>
<dbReference type="InterPro" id="IPR003593">
    <property type="entry name" value="AAA+_ATPase"/>
</dbReference>
<evidence type="ECO:0000256" key="1">
    <source>
        <dbReference type="ARBA" id="ARBA00022448"/>
    </source>
</evidence>
<dbReference type="RefSeq" id="WP_345604109.1">
    <property type="nucleotide sequence ID" value="NZ_BAABJO010000005.1"/>
</dbReference>
<dbReference type="PANTHER" id="PTHR42781">
    <property type="entry name" value="SPERMIDINE/PUTRESCINE IMPORT ATP-BINDING PROTEIN POTA"/>
    <property type="match status" value="1"/>
</dbReference>
<dbReference type="SUPFAM" id="SSF52540">
    <property type="entry name" value="P-loop containing nucleoside triphosphate hydrolases"/>
    <property type="match status" value="1"/>
</dbReference>